<evidence type="ECO:0000313" key="3">
    <source>
        <dbReference type="EMBL" id="MBB1125292.1"/>
    </source>
</evidence>
<keyword evidence="1" id="KW-1133">Transmembrane helix</keyword>
<dbReference type="AlphaFoldDB" id="A0A839HG26"/>
<dbReference type="Proteomes" id="UP000548632">
    <property type="component" value="Unassembled WGS sequence"/>
</dbReference>
<comment type="caution">
    <text evidence="3">The sequence shown here is derived from an EMBL/GenBank/DDBJ whole genome shotgun (WGS) entry which is preliminary data.</text>
</comment>
<dbReference type="RefSeq" id="WP_182582505.1">
    <property type="nucleotide sequence ID" value="NZ_JABVCQ010000005.1"/>
</dbReference>
<keyword evidence="1" id="KW-0812">Transmembrane</keyword>
<accession>A0A839HG26</accession>
<sequence length="200" mass="22982">MEPFYLLVIIGVVLITNILLTILTTLGVLWRSPERHFIYERRLPFLRPVAQRCLAVLSTVIGNEYRVFSKVALTALMITDERQPHYRTARSYLHHSGLWADFVICGVADGHPLCVILLVPTAPLTRAQQRQLEFLRHSCESAHLPVVMIQEQAQYELDTLRNQISEAIMRADPRRQMTGHFIHEEEEMLLAALAAAMRDR</sequence>
<evidence type="ECO:0000259" key="2">
    <source>
        <dbReference type="Pfam" id="PF10881"/>
    </source>
</evidence>
<dbReference type="EMBL" id="JABVCQ010000005">
    <property type="protein sequence ID" value="MBB1125292.1"/>
    <property type="molecule type" value="Genomic_DNA"/>
</dbReference>
<dbReference type="InterPro" id="IPR024402">
    <property type="entry name" value="DUF2726"/>
</dbReference>
<feature type="transmembrane region" description="Helical" evidence="1">
    <location>
        <begin position="6"/>
        <end position="30"/>
    </location>
</feature>
<proteinExistence type="predicted"/>
<evidence type="ECO:0000313" key="4">
    <source>
        <dbReference type="Proteomes" id="UP000548632"/>
    </source>
</evidence>
<evidence type="ECO:0000256" key="1">
    <source>
        <dbReference type="SAM" id="Phobius"/>
    </source>
</evidence>
<protein>
    <submittedName>
        <fullName evidence="3">DUF2726 domain-containing protein</fullName>
    </submittedName>
</protein>
<name>A0A839HG26_9GAMM</name>
<reference evidence="3 4" key="1">
    <citation type="journal article" date="2020" name="Arch. Microbiol.">
        <title>The genome sequence of the giant phototrophic gammaproteobacterium Thiospirillum jenense gives insight into its physiological properties and phylogenetic relationships.</title>
        <authorList>
            <person name="Imhoff J.F."/>
            <person name="Meyer T.E."/>
            <person name="Kyndt J.A."/>
        </authorList>
    </citation>
    <scope>NUCLEOTIDE SEQUENCE [LARGE SCALE GENOMIC DNA]</scope>
    <source>
        <strain evidence="3 4">DSM 216</strain>
    </source>
</reference>
<gene>
    <name evidence="3" type="ORF">HUK38_03475</name>
</gene>
<keyword evidence="4" id="KW-1185">Reference proteome</keyword>
<dbReference type="InterPro" id="IPR014538">
    <property type="entry name" value="UCP028063_topo_Znf"/>
</dbReference>
<dbReference type="Pfam" id="PF10881">
    <property type="entry name" value="DUF2726"/>
    <property type="match status" value="1"/>
</dbReference>
<organism evidence="3 4">
    <name type="scientific">Thiospirillum jenense</name>
    <dbReference type="NCBI Taxonomy" id="1653858"/>
    <lineage>
        <taxon>Bacteria</taxon>
        <taxon>Pseudomonadati</taxon>
        <taxon>Pseudomonadota</taxon>
        <taxon>Gammaproteobacteria</taxon>
        <taxon>Chromatiales</taxon>
        <taxon>Chromatiaceae</taxon>
        <taxon>Thiospirillum</taxon>
    </lineage>
</organism>
<dbReference type="PIRSF" id="PIRSF028063">
    <property type="entry name" value="UCP028063"/>
    <property type="match status" value="1"/>
</dbReference>
<feature type="domain" description="DUF2726" evidence="2">
    <location>
        <begin position="49"/>
        <end position="167"/>
    </location>
</feature>
<keyword evidence="1" id="KW-0472">Membrane</keyword>